<organism evidence="1 2">
    <name type="scientific">Trematosphaeria pertusa</name>
    <dbReference type="NCBI Taxonomy" id="390896"/>
    <lineage>
        <taxon>Eukaryota</taxon>
        <taxon>Fungi</taxon>
        <taxon>Dikarya</taxon>
        <taxon>Ascomycota</taxon>
        <taxon>Pezizomycotina</taxon>
        <taxon>Dothideomycetes</taxon>
        <taxon>Pleosporomycetidae</taxon>
        <taxon>Pleosporales</taxon>
        <taxon>Massarineae</taxon>
        <taxon>Trematosphaeriaceae</taxon>
        <taxon>Trematosphaeria</taxon>
    </lineage>
</organism>
<evidence type="ECO:0000313" key="1">
    <source>
        <dbReference type="EMBL" id="KAF2256054.1"/>
    </source>
</evidence>
<dbReference type="Proteomes" id="UP000800094">
    <property type="component" value="Unassembled WGS sequence"/>
</dbReference>
<dbReference type="RefSeq" id="XP_033691058.1">
    <property type="nucleotide sequence ID" value="XM_033819768.1"/>
</dbReference>
<dbReference type="AlphaFoldDB" id="A0A6A6J013"/>
<reference evidence="1" key="1">
    <citation type="journal article" date="2020" name="Stud. Mycol.">
        <title>101 Dothideomycetes genomes: a test case for predicting lifestyles and emergence of pathogens.</title>
        <authorList>
            <person name="Haridas S."/>
            <person name="Albert R."/>
            <person name="Binder M."/>
            <person name="Bloem J."/>
            <person name="Labutti K."/>
            <person name="Salamov A."/>
            <person name="Andreopoulos B."/>
            <person name="Baker S."/>
            <person name="Barry K."/>
            <person name="Bills G."/>
            <person name="Bluhm B."/>
            <person name="Cannon C."/>
            <person name="Castanera R."/>
            <person name="Culley D."/>
            <person name="Daum C."/>
            <person name="Ezra D."/>
            <person name="Gonzalez J."/>
            <person name="Henrissat B."/>
            <person name="Kuo A."/>
            <person name="Liang C."/>
            <person name="Lipzen A."/>
            <person name="Lutzoni F."/>
            <person name="Magnuson J."/>
            <person name="Mondo S."/>
            <person name="Nolan M."/>
            <person name="Ohm R."/>
            <person name="Pangilinan J."/>
            <person name="Park H.-J."/>
            <person name="Ramirez L."/>
            <person name="Alfaro M."/>
            <person name="Sun H."/>
            <person name="Tritt A."/>
            <person name="Yoshinaga Y."/>
            <person name="Zwiers L.-H."/>
            <person name="Turgeon B."/>
            <person name="Goodwin S."/>
            <person name="Spatafora J."/>
            <person name="Crous P."/>
            <person name="Grigoriev I."/>
        </authorList>
    </citation>
    <scope>NUCLEOTIDE SEQUENCE</scope>
    <source>
        <strain evidence="1">CBS 122368</strain>
    </source>
</reference>
<dbReference type="EMBL" id="ML987189">
    <property type="protein sequence ID" value="KAF2256054.1"/>
    <property type="molecule type" value="Genomic_DNA"/>
</dbReference>
<keyword evidence="2" id="KW-1185">Reference proteome</keyword>
<dbReference type="GeneID" id="54573098"/>
<protein>
    <submittedName>
        <fullName evidence="1">Uncharacterized protein</fullName>
    </submittedName>
</protein>
<accession>A0A6A6J013</accession>
<name>A0A6A6J013_9PLEO</name>
<evidence type="ECO:0000313" key="2">
    <source>
        <dbReference type="Proteomes" id="UP000800094"/>
    </source>
</evidence>
<sequence length="177" mass="20576">MLVRCDILMGQLTRWNLIRQATSCSGQGRTYLVEDRAFVRKERRRLHRLLRRLLNNPDPVEKRWARDLAVYLGETPISDWWHLVQHKTYHDNLLAPVRQIHIDNMGHAVNMSKHTISNAPTSTRKASRRTKLTYWTEPQRKDSGGDNGSYGPLVDITLAQTGETRPYRETGSDRQIC</sequence>
<proteinExistence type="predicted"/>
<gene>
    <name evidence="1" type="ORF">BU26DRAFT_13713</name>
</gene>